<name>A0A1I1W967_PSEOC</name>
<dbReference type="InterPro" id="IPR013703">
    <property type="entry name" value="Peptidase_S49_N_proteobac"/>
</dbReference>
<feature type="domain" description="Peptidase S49" evidence="11">
    <location>
        <begin position="203"/>
        <end position="350"/>
    </location>
</feature>
<evidence type="ECO:0000259" key="12">
    <source>
        <dbReference type="Pfam" id="PF08496"/>
    </source>
</evidence>
<keyword evidence="4 13" id="KW-0645">Protease</keyword>
<dbReference type="Gene3D" id="6.20.330.10">
    <property type="match status" value="1"/>
</dbReference>
<dbReference type="Proteomes" id="UP000243950">
    <property type="component" value="Unassembled WGS sequence"/>
</dbReference>
<keyword evidence="7" id="KW-0720">Serine protease</keyword>
<feature type="domain" description="Peptidase S49 N-terminal proteobacteria" evidence="12">
    <location>
        <begin position="54"/>
        <end position="199"/>
    </location>
</feature>
<evidence type="ECO:0000259" key="11">
    <source>
        <dbReference type="Pfam" id="PF01343"/>
    </source>
</evidence>
<keyword evidence="9 10" id="KW-0472">Membrane</keyword>
<keyword evidence="6" id="KW-0378">Hydrolase</keyword>
<comment type="similarity">
    <text evidence="2">Belongs to the peptidase S49 family.</text>
</comment>
<dbReference type="GO" id="GO:0004252">
    <property type="term" value="F:serine-type endopeptidase activity"/>
    <property type="evidence" value="ECO:0007669"/>
    <property type="project" value="InterPro"/>
</dbReference>
<protein>
    <submittedName>
        <fullName evidence="13">Serine protease SohB</fullName>
    </submittedName>
</protein>
<feature type="transmembrane region" description="Helical" evidence="10">
    <location>
        <begin position="62"/>
        <end position="83"/>
    </location>
</feature>
<dbReference type="EMBL" id="FOMO01000005">
    <property type="protein sequence ID" value="SFD91755.1"/>
    <property type="molecule type" value="Genomic_DNA"/>
</dbReference>
<comment type="subcellular location">
    <subcellularLocation>
        <location evidence="1">Cell membrane</location>
    </subcellularLocation>
</comment>
<dbReference type="CDD" id="cd07023">
    <property type="entry name" value="S49_Sppa_N_C"/>
    <property type="match status" value="1"/>
</dbReference>
<dbReference type="AlphaFoldDB" id="A0A1I1W967"/>
<accession>A0A1I1W967</accession>
<organism evidence="13 14">
    <name type="scientific">Pseudomonas straminea</name>
    <dbReference type="NCBI Taxonomy" id="47882"/>
    <lineage>
        <taxon>Bacteria</taxon>
        <taxon>Pseudomonadati</taxon>
        <taxon>Pseudomonadota</taxon>
        <taxon>Gammaproteobacteria</taxon>
        <taxon>Pseudomonadales</taxon>
        <taxon>Pseudomonadaceae</taxon>
        <taxon>Phytopseudomonas</taxon>
    </lineage>
</organism>
<dbReference type="GO" id="GO:0005886">
    <property type="term" value="C:plasma membrane"/>
    <property type="evidence" value="ECO:0007669"/>
    <property type="project" value="UniProtKB-SubCell"/>
</dbReference>
<evidence type="ECO:0000313" key="13">
    <source>
        <dbReference type="EMBL" id="SFD91755.1"/>
    </source>
</evidence>
<sequence length="391" mass="43591">MGGSCQRKFIRLFELPAAGLKTGRWLVAAWPRRYAGRRRPPREAADWIKGKCVEFLADYAGFLAKTVTLVVAILVVLVAVAVLRSRGRRSGGQLQVTKLNDFYKALRQRLEQSILDKDQLKALGKEEAKAAKAAKKQAPQKSRVYVLDFDGDIKASATEGLRHEITALLSLATPQDEVVLRLESGGGMVHSYGLASSQLARIRQAGVPLTVCIDKVAASGGYMMACIGERIISAPFAILGSIGVVAQLPNVNRLLKKHDIDFEVLTAGEYKRTLTVFGENTEKGREKFQEDLETTHELFKNFVARYRPQLEVDEIATGEVWLGMAALEKQLVDELKTSDEYLAERAREADLYQLHYVQKKSLQERVGLAASVALDRFALTWLGRLTQQRFW</sequence>
<dbReference type="NCBIfam" id="NF008745">
    <property type="entry name" value="PRK11778.1"/>
    <property type="match status" value="1"/>
</dbReference>
<dbReference type="Gene3D" id="3.90.226.10">
    <property type="entry name" value="2-enoyl-CoA Hydratase, Chain A, domain 1"/>
    <property type="match status" value="1"/>
</dbReference>
<keyword evidence="8 10" id="KW-1133">Transmembrane helix</keyword>
<evidence type="ECO:0000256" key="4">
    <source>
        <dbReference type="ARBA" id="ARBA00022670"/>
    </source>
</evidence>
<dbReference type="InterPro" id="IPR047272">
    <property type="entry name" value="S49_SppA_C"/>
</dbReference>
<evidence type="ECO:0000313" key="14">
    <source>
        <dbReference type="Proteomes" id="UP000243950"/>
    </source>
</evidence>
<dbReference type="InterPro" id="IPR029045">
    <property type="entry name" value="ClpP/crotonase-like_dom_sf"/>
</dbReference>
<gene>
    <name evidence="13" type="ORF">SAMN05216372_105332</name>
</gene>
<dbReference type="Pfam" id="PF08496">
    <property type="entry name" value="Peptidase_S49_N"/>
    <property type="match status" value="1"/>
</dbReference>
<evidence type="ECO:0000256" key="7">
    <source>
        <dbReference type="ARBA" id="ARBA00022825"/>
    </source>
</evidence>
<evidence type="ECO:0000256" key="10">
    <source>
        <dbReference type="SAM" id="Phobius"/>
    </source>
</evidence>
<keyword evidence="14" id="KW-1185">Reference proteome</keyword>
<dbReference type="InterPro" id="IPR002142">
    <property type="entry name" value="Peptidase_S49"/>
</dbReference>
<evidence type="ECO:0000256" key="1">
    <source>
        <dbReference type="ARBA" id="ARBA00004236"/>
    </source>
</evidence>
<evidence type="ECO:0000256" key="8">
    <source>
        <dbReference type="ARBA" id="ARBA00022989"/>
    </source>
</evidence>
<dbReference type="PANTHER" id="PTHR42987:SF4">
    <property type="entry name" value="PROTEASE SOHB-RELATED"/>
    <property type="match status" value="1"/>
</dbReference>
<dbReference type="GO" id="GO:0006508">
    <property type="term" value="P:proteolysis"/>
    <property type="evidence" value="ECO:0007669"/>
    <property type="project" value="UniProtKB-KW"/>
</dbReference>
<dbReference type="SUPFAM" id="SSF52096">
    <property type="entry name" value="ClpP/crotonase"/>
    <property type="match status" value="1"/>
</dbReference>
<dbReference type="PANTHER" id="PTHR42987">
    <property type="entry name" value="PEPTIDASE S49"/>
    <property type="match status" value="1"/>
</dbReference>
<evidence type="ECO:0000256" key="9">
    <source>
        <dbReference type="ARBA" id="ARBA00023136"/>
    </source>
</evidence>
<evidence type="ECO:0000256" key="2">
    <source>
        <dbReference type="ARBA" id="ARBA00008683"/>
    </source>
</evidence>
<proteinExistence type="inferred from homology"/>
<dbReference type="Pfam" id="PF01343">
    <property type="entry name" value="Peptidase_S49"/>
    <property type="match status" value="1"/>
</dbReference>
<keyword evidence="3" id="KW-1003">Cell membrane</keyword>
<evidence type="ECO:0000256" key="3">
    <source>
        <dbReference type="ARBA" id="ARBA00022475"/>
    </source>
</evidence>
<keyword evidence="5 10" id="KW-0812">Transmembrane</keyword>
<evidence type="ECO:0000256" key="6">
    <source>
        <dbReference type="ARBA" id="ARBA00022801"/>
    </source>
</evidence>
<reference evidence="14" key="1">
    <citation type="submission" date="2016-10" db="EMBL/GenBank/DDBJ databases">
        <authorList>
            <person name="Varghese N."/>
            <person name="Submissions S."/>
        </authorList>
    </citation>
    <scope>NUCLEOTIDE SEQUENCE [LARGE SCALE GENOMIC DNA]</scope>
    <source>
        <strain evidence="14">JCM 2783</strain>
    </source>
</reference>
<evidence type="ECO:0000256" key="5">
    <source>
        <dbReference type="ARBA" id="ARBA00022692"/>
    </source>
</evidence>